<feature type="transmembrane region" description="Helical" evidence="6">
    <location>
        <begin position="12"/>
        <end position="31"/>
    </location>
</feature>
<evidence type="ECO:0000256" key="6">
    <source>
        <dbReference type="SAM" id="Phobius"/>
    </source>
</evidence>
<evidence type="ECO:0000256" key="2">
    <source>
        <dbReference type="ARBA" id="ARBA00009045"/>
    </source>
</evidence>
<evidence type="ECO:0000259" key="7">
    <source>
        <dbReference type="Pfam" id="PF01694"/>
    </source>
</evidence>
<feature type="transmembrane region" description="Helical" evidence="6">
    <location>
        <begin position="105"/>
        <end position="128"/>
    </location>
</feature>
<comment type="subcellular location">
    <subcellularLocation>
        <location evidence="1">Membrane</location>
        <topology evidence="1">Multi-pass membrane protein</topology>
    </subcellularLocation>
</comment>
<dbReference type="eggNOG" id="KOG2632">
    <property type="taxonomic scope" value="Eukaryota"/>
</dbReference>
<sequence>MARPLHEGVLERPVTSLVVATCAAITWYLHARGLGYDDVGMSYAAVVREKKYHRCVTASLSHVSVLHLLFNMSTLWSCGVVEAAGGRGVMSDAESAAGYPWGSAWYARLSLLMLLGTCGIVLATYHVLLTRFRREEYERVTAVGYSAVVFGWMTILSVKRPTSSLVLIGGAVNLPVNLAPFASLAFTSIVVPRASFVGHLAGIVMGYLIAWDLFAWFNWRWCVAVVVAIGMLAARESGVVGGVVGRLAGGGGGGGSEARSSTHWSPYDRVRVVNADPSGLCPASLSAHHPSLSIPALDAFQLHLTPFNSTPTFARMERT</sequence>
<name>C1N841_MICPC</name>
<dbReference type="SUPFAM" id="SSF144091">
    <property type="entry name" value="Rhomboid-like"/>
    <property type="match status" value="1"/>
</dbReference>
<accession>C1N841</accession>
<dbReference type="InterPro" id="IPR022764">
    <property type="entry name" value="Peptidase_S54_rhomboid_dom"/>
</dbReference>
<dbReference type="GO" id="GO:0004252">
    <property type="term" value="F:serine-type endopeptidase activity"/>
    <property type="evidence" value="ECO:0007669"/>
    <property type="project" value="InterPro"/>
</dbReference>
<dbReference type="KEGG" id="mpp:MICPUCDRAFT_23341"/>
<keyword evidence="9" id="KW-1185">Reference proteome</keyword>
<dbReference type="AlphaFoldDB" id="C1N841"/>
<dbReference type="InterPro" id="IPR035952">
    <property type="entry name" value="Rhomboid-like_sf"/>
</dbReference>
<protein>
    <submittedName>
        <fullName evidence="8">Predicted protein</fullName>
    </submittedName>
</protein>
<keyword evidence="5 6" id="KW-0472">Membrane</keyword>
<reference evidence="8 9" key="1">
    <citation type="journal article" date="2009" name="Science">
        <title>Green evolution and dynamic adaptations revealed by genomes of the marine picoeukaryotes Micromonas.</title>
        <authorList>
            <person name="Worden A.Z."/>
            <person name="Lee J.H."/>
            <person name="Mock T."/>
            <person name="Rouze P."/>
            <person name="Simmons M.P."/>
            <person name="Aerts A.L."/>
            <person name="Allen A.E."/>
            <person name="Cuvelier M.L."/>
            <person name="Derelle E."/>
            <person name="Everett M.V."/>
            <person name="Foulon E."/>
            <person name="Grimwood J."/>
            <person name="Gundlach H."/>
            <person name="Henrissat B."/>
            <person name="Napoli C."/>
            <person name="McDonald S.M."/>
            <person name="Parker M.S."/>
            <person name="Rombauts S."/>
            <person name="Salamov A."/>
            <person name="Von Dassow P."/>
            <person name="Badger J.H."/>
            <person name="Coutinho P.M."/>
            <person name="Demir E."/>
            <person name="Dubchak I."/>
            <person name="Gentemann C."/>
            <person name="Eikrem W."/>
            <person name="Gready J.E."/>
            <person name="John U."/>
            <person name="Lanier W."/>
            <person name="Lindquist E.A."/>
            <person name="Lucas S."/>
            <person name="Mayer K.F."/>
            <person name="Moreau H."/>
            <person name="Not F."/>
            <person name="Otillar R."/>
            <person name="Panaud O."/>
            <person name="Pangilinan J."/>
            <person name="Paulsen I."/>
            <person name="Piegu B."/>
            <person name="Poliakov A."/>
            <person name="Robbens S."/>
            <person name="Schmutz J."/>
            <person name="Toulza E."/>
            <person name="Wyss T."/>
            <person name="Zelensky A."/>
            <person name="Zhou K."/>
            <person name="Armbrust E.V."/>
            <person name="Bhattacharya D."/>
            <person name="Goodenough U.W."/>
            <person name="Van de Peer Y."/>
            <person name="Grigoriev I.V."/>
        </authorList>
    </citation>
    <scope>NUCLEOTIDE SEQUENCE [LARGE SCALE GENOMIC DNA]</scope>
    <source>
        <strain evidence="8 9">CCMP1545</strain>
    </source>
</reference>
<evidence type="ECO:0000313" key="9">
    <source>
        <dbReference type="Proteomes" id="UP000001876"/>
    </source>
</evidence>
<evidence type="ECO:0000256" key="3">
    <source>
        <dbReference type="ARBA" id="ARBA00022692"/>
    </source>
</evidence>
<dbReference type="InterPro" id="IPR050925">
    <property type="entry name" value="Rhomboid_protease_S54"/>
</dbReference>
<evidence type="ECO:0000313" key="8">
    <source>
        <dbReference type="EMBL" id="EEH51637.1"/>
    </source>
</evidence>
<dbReference type="PANTHER" id="PTHR43731:SF32">
    <property type="entry name" value="PEPTIDASE S54 RHOMBOID DOMAIN-CONTAINING PROTEIN-RELATED"/>
    <property type="match status" value="1"/>
</dbReference>
<dbReference type="PANTHER" id="PTHR43731">
    <property type="entry name" value="RHOMBOID PROTEASE"/>
    <property type="match status" value="1"/>
</dbReference>
<feature type="transmembrane region" description="Helical" evidence="6">
    <location>
        <begin position="194"/>
        <end position="211"/>
    </location>
</feature>
<dbReference type="GO" id="GO:0016020">
    <property type="term" value="C:membrane"/>
    <property type="evidence" value="ECO:0007669"/>
    <property type="project" value="UniProtKB-SubCell"/>
</dbReference>
<organism evidence="9">
    <name type="scientific">Micromonas pusilla (strain CCMP1545)</name>
    <name type="common">Picoplanktonic green alga</name>
    <dbReference type="NCBI Taxonomy" id="564608"/>
    <lineage>
        <taxon>Eukaryota</taxon>
        <taxon>Viridiplantae</taxon>
        <taxon>Chlorophyta</taxon>
        <taxon>Mamiellophyceae</taxon>
        <taxon>Mamiellales</taxon>
        <taxon>Mamiellaceae</taxon>
        <taxon>Micromonas</taxon>
    </lineage>
</organism>
<keyword evidence="3 6" id="KW-0812">Transmembrane</keyword>
<keyword evidence="4 6" id="KW-1133">Transmembrane helix</keyword>
<evidence type="ECO:0000256" key="1">
    <source>
        <dbReference type="ARBA" id="ARBA00004141"/>
    </source>
</evidence>
<gene>
    <name evidence="8" type="ORF">MICPUCDRAFT_23341</name>
</gene>
<dbReference type="EMBL" id="GG663750">
    <property type="protein sequence ID" value="EEH51637.1"/>
    <property type="molecule type" value="Genomic_DNA"/>
</dbReference>
<dbReference type="Pfam" id="PF01694">
    <property type="entry name" value="Rhomboid"/>
    <property type="match status" value="1"/>
</dbReference>
<feature type="domain" description="Peptidase S54 rhomboid" evidence="7">
    <location>
        <begin position="50"/>
        <end position="214"/>
    </location>
</feature>
<comment type="similarity">
    <text evidence="2">Belongs to the peptidase S54 family.</text>
</comment>
<dbReference type="GeneID" id="9689645"/>
<evidence type="ECO:0000256" key="4">
    <source>
        <dbReference type="ARBA" id="ARBA00022989"/>
    </source>
</evidence>
<dbReference type="OrthoDB" id="10257275at2759"/>
<evidence type="ECO:0000256" key="5">
    <source>
        <dbReference type="ARBA" id="ARBA00023136"/>
    </source>
</evidence>
<dbReference type="Gene3D" id="1.20.1540.10">
    <property type="entry name" value="Rhomboid-like"/>
    <property type="match status" value="1"/>
</dbReference>
<dbReference type="OMA" id="TWYLHAR"/>
<dbReference type="Proteomes" id="UP000001876">
    <property type="component" value="Unassembled WGS sequence"/>
</dbReference>
<dbReference type="RefSeq" id="XP_003064015.1">
    <property type="nucleotide sequence ID" value="XM_003063969.1"/>
</dbReference>
<proteinExistence type="inferred from homology"/>
<feature type="transmembrane region" description="Helical" evidence="6">
    <location>
        <begin position="164"/>
        <end position="187"/>
    </location>
</feature>